<dbReference type="Pfam" id="PF01135">
    <property type="entry name" value="PCMT"/>
    <property type="match status" value="1"/>
</dbReference>
<evidence type="ECO:0000313" key="13">
    <source>
        <dbReference type="Proteomes" id="UP001500483"/>
    </source>
</evidence>
<evidence type="ECO:0000256" key="8">
    <source>
        <dbReference type="ARBA" id="ARBA00022691"/>
    </source>
</evidence>
<dbReference type="CDD" id="cd02440">
    <property type="entry name" value="AdoMet_MTases"/>
    <property type="match status" value="1"/>
</dbReference>
<dbReference type="InterPro" id="IPR029063">
    <property type="entry name" value="SAM-dependent_MTases_sf"/>
</dbReference>
<evidence type="ECO:0000256" key="1">
    <source>
        <dbReference type="ARBA" id="ARBA00004496"/>
    </source>
</evidence>
<keyword evidence="6 12" id="KW-0489">Methyltransferase</keyword>
<evidence type="ECO:0000256" key="4">
    <source>
        <dbReference type="ARBA" id="ARBA00013346"/>
    </source>
</evidence>
<dbReference type="Gene3D" id="3.40.50.150">
    <property type="entry name" value="Vaccinia Virus protein VP39"/>
    <property type="match status" value="1"/>
</dbReference>
<evidence type="ECO:0000256" key="7">
    <source>
        <dbReference type="ARBA" id="ARBA00022679"/>
    </source>
</evidence>
<dbReference type="GO" id="GO:0032259">
    <property type="term" value="P:methylation"/>
    <property type="evidence" value="ECO:0007669"/>
    <property type="project" value="UniProtKB-KW"/>
</dbReference>
<evidence type="ECO:0000256" key="10">
    <source>
        <dbReference type="ARBA" id="ARBA00031323"/>
    </source>
</evidence>
<protein>
    <recommendedName>
        <fullName evidence="4">Protein-L-isoaspartate O-methyltransferase</fullName>
        <ecNumber evidence="3">2.1.1.77</ecNumber>
    </recommendedName>
    <alternativeName>
        <fullName evidence="11">L-isoaspartyl protein carboxyl methyltransferase</fullName>
    </alternativeName>
    <alternativeName>
        <fullName evidence="9">Protein L-isoaspartyl methyltransferase</fullName>
    </alternativeName>
    <alternativeName>
        <fullName evidence="10">Protein-beta-aspartate methyltransferase</fullName>
    </alternativeName>
</protein>
<sequence>MALSRDDAPERWLAAVYADRPLVTQFDAGATVWPELGHRPTSSASAPSVVAGMLRALGPRPGESVLEVGTGTGWNAALLAEVVGETGEVTTVEIDPEVAAGARARLRAAGYDRVEVVEGDAASAIAGARRFDRITVTAGVHIGRFPYSWVRSAVPGGVIVAPMRADLATGPLVRFVVGADGTARGNAIADLGVSFMDLRSPREVPAELDPSERDDAAAESSWTELAPWVPLLADDHRWPIAVALPGCRYEVRERTADRPGEAWLVDPLSGSWAAVVPADGRYAVRQHGPRRLWDAAEAAYRWWTDRGRPPLPAWEWTVAPDRQRVTLPPTT</sequence>
<dbReference type="InterPro" id="IPR000682">
    <property type="entry name" value="PCMT"/>
</dbReference>
<gene>
    <name evidence="12" type="ORF">GCM10020366_39260</name>
</gene>
<comment type="subcellular location">
    <subcellularLocation>
        <location evidence="1">Cytoplasm</location>
    </subcellularLocation>
</comment>
<evidence type="ECO:0000256" key="5">
    <source>
        <dbReference type="ARBA" id="ARBA00022490"/>
    </source>
</evidence>
<evidence type="ECO:0000256" key="6">
    <source>
        <dbReference type="ARBA" id="ARBA00022603"/>
    </source>
</evidence>
<dbReference type="GO" id="GO:0008168">
    <property type="term" value="F:methyltransferase activity"/>
    <property type="evidence" value="ECO:0007669"/>
    <property type="project" value="UniProtKB-KW"/>
</dbReference>
<organism evidence="12 13">
    <name type="scientific">Saccharopolyspora gregorii</name>
    <dbReference type="NCBI Taxonomy" id="33914"/>
    <lineage>
        <taxon>Bacteria</taxon>
        <taxon>Bacillati</taxon>
        <taxon>Actinomycetota</taxon>
        <taxon>Actinomycetes</taxon>
        <taxon>Pseudonocardiales</taxon>
        <taxon>Pseudonocardiaceae</taxon>
        <taxon>Saccharopolyspora</taxon>
    </lineage>
</organism>
<accession>A0ABP6RVF5</accession>
<dbReference type="Proteomes" id="UP001500483">
    <property type="component" value="Unassembled WGS sequence"/>
</dbReference>
<keyword evidence="8" id="KW-0949">S-adenosyl-L-methionine</keyword>
<evidence type="ECO:0000256" key="11">
    <source>
        <dbReference type="ARBA" id="ARBA00031350"/>
    </source>
</evidence>
<dbReference type="PANTHER" id="PTHR11579:SF0">
    <property type="entry name" value="PROTEIN-L-ISOASPARTATE(D-ASPARTATE) O-METHYLTRANSFERASE"/>
    <property type="match status" value="1"/>
</dbReference>
<evidence type="ECO:0000256" key="9">
    <source>
        <dbReference type="ARBA" id="ARBA00030757"/>
    </source>
</evidence>
<dbReference type="SUPFAM" id="SSF53335">
    <property type="entry name" value="S-adenosyl-L-methionine-dependent methyltransferases"/>
    <property type="match status" value="1"/>
</dbReference>
<proteinExistence type="inferred from homology"/>
<dbReference type="EC" id="2.1.1.77" evidence="3"/>
<evidence type="ECO:0000313" key="12">
    <source>
        <dbReference type="EMBL" id="GAA3360204.1"/>
    </source>
</evidence>
<evidence type="ECO:0000256" key="3">
    <source>
        <dbReference type="ARBA" id="ARBA00011890"/>
    </source>
</evidence>
<evidence type="ECO:0000256" key="2">
    <source>
        <dbReference type="ARBA" id="ARBA00005369"/>
    </source>
</evidence>
<keyword evidence="5" id="KW-0963">Cytoplasm</keyword>
<comment type="caution">
    <text evidence="12">The sequence shown here is derived from an EMBL/GenBank/DDBJ whole genome shotgun (WGS) entry which is preliminary data.</text>
</comment>
<name>A0ABP6RVF5_9PSEU</name>
<comment type="similarity">
    <text evidence="2">Belongs to the methyltransferase superfamily. L-isoaspartyl/D-aspartyl protein methyltransferase family.</text>
</comment>
<keyword evidence="13" id="KW-1185">Reference proteome</keyword>
<dbReference type="PANTHER" id="PTHR11579">
    <property type="entry name" value="PROTEIN-L-ISOASPARTATE O-METHYLTRANSFERASE"/>
    <property type="match status" value="1"/>
</dbReference>
<reference evidence="13" key="1">
    <citation type="journal article" date="2019" name="Int. J. Syst. Evol. Microbiol.">
        <title>The Global Catalogue of Microorganisms (GCM) 10K type strain sequencing project: providing services to taxonomists for standard genome sequencing and annotation.</title>
        <authorList>
            <consortium name="The Broad Institute Genomics Platform"/>
            <consortium name="The Broad Institute Genome Sequencing Center for Infectious Disease"/>
            <person name="Wu L."/>
            <person name="Ma J."/>
        </authorList>
    </citation>
    <scope>NUCLEOTIDE SEQUENCE [LARGE SCALE GENOMIC DNA]</scope>
    <source>
        <strain evidence="13">JCM 9687</strain>
    </source>
</reference>
<keyword evidence="7" id="KW-0808">Transferase</keyword>
<dbReference type="EMBL" id="BAAAYK010000038">
    <property type="protein sequence ID" value="GAA3360204.1"/>
    <property type="molecule type" value="Genomic_DNA"/>
</dbReference>